<dbReference type="PANTHER" id="PTHR31778:SF2">
    <property type="entry name" value="BUD SITE SELECTION PROTEIN RAX2"/>
    <property type="match status" value="1"/>
</dbReference>
<keyword evidence="3" id="KW-1185">Reference proteome</keyword>
<accession>A0A160DY32</accession>
<dbReference type="Proteomes" id="UP000076830">
    <property type="component" value="Chromosome"/>
</dbReference>
<dbReference type="Pfam" id="PF17164">
    <property type="entry name" value="DUF5122"/>
    <property type="match status" value="8"/>
</dbReference>
<keyword evidence="1" id="KW-0732">Signal</keyword>
<reference evidence="2 3" key="1">
    <citation type="submission" date="2016-04" db="EMBL/GenBank/DDBJ databases">
        <title>Complete genome sequence of Dokdonella koreensis DS-123T.</title>
        <authorList>
            <person name="Kim J.F."/>
            <person name="Lee H."/>
            <person name="Kwak M.-J."/>
        </authorList>
    </citation>
    <scope>NUCLEOTIDE SEQUENCE [LARGE SCALE GENOMIC DNA]</scope>
    <source>
        <strain evidence="2 3">DS-123</strain>
    </source>
</reference>
<evidence type="ECO:0000313" key="2">
    <source>
        <dbReference type="EMBL" id="ANB19261.1"/>
    </source>
</evidence>
<organism evidence="2 3">
    <name type="scientific">Dokdonella koreensis DS-123</name>
    <dbReference type="NCBI Taxonomy" id="1300342"/>
    <lineage>
        <taxon>Bacteria</taxon>
        <taxon>Pseudomonadati</taxon>
        <taxon>Pseudomonadota</taxon>
        <taxon>Gammaproteobacteria</taxon>
        <taxon>Lysobacterales</taxon>
        <taxon>Rhodanobacteraceae</taxon>
        <taxon>Dokdonella</taxon>
    </lineage>
</organism>
<protein>
    <submittedName>
        <fullName evidence="2">Uncharacterized protein</fullName>
    </submittedName>
</protein>
<dbReference type="SUPFAM" id="SSF101898">
    <property type="entry name" value="NHL repeat"/>
    <property type="match status" value="1"/>
</dbReference>
<gene>
    <name evidence="2" type="ORF">I596_3272</name>
</gene>
<dbReference type="PANTHER" id="PTHR31778">
    <property type="entry name" value="BUD SITE SELECTION PROTEIN RAX2"/>
    <property type="match status" value="1"/>
</dbReference>
<dbReference type="Gene3D" id="2.80.10.50">
    <property type="match status" value="5"/>
</dbReference>
<dbReference type="EMBL" id="CP015249">
    <property type="protein sequence ID" value="ANB19261.1"/>
    <property type="molecule type" value="Genomic_DNA"/>
</dbReference>
<evidence type="ECO:0000313" key="3">
    <source>
        <dbReference type="Proteomes" id="UP000076830"/>
    </source>
</evidence>
<sequence length="727" mass="72450">MNPTRTPVPLRCLPLRAARRPTAIIRFAGVLLAALAGSIPAAAQSPAPLPRPDLHLVVNGSVQALLRLPDGSLVFGGTFTSVNGQPRANLAKLRPDGTLDPDWNPAPDREVYALAADTAGNVYVGGWFYAIGGQSRTNLAKVSATGTGTADASWNPAPDSFVYALAVDAGGAVYAGGQFGMIGGQNRANLAKLAGTGSGAVDATWDPAPDSTVRALTVDGAGNVYAGGQFFLVGGQARRYIARISGGGVVDATWNPTASGLVGALALDGAGGVYAGGEFTTIGGQARPYVAKLSTANGTVDAGWNPAPDRRVGALAVDAAGHVYASGLFTTIGGQARNGLAKLSGNGSGAADANWNPSPQGGQVSALLADAGRVYAGGSFFHVGGAYRLGLAMLSGSGVGAPGAAVDAETPARAASLLLERPYGMLVGGEFLKANGILAPYALRLKSDGTIDTHPSADDAILALVAASLGEPGPLTISGVLRAVVALPDGSFVFGGAFTSVGGTPRNYLAKLRPNGTLDPDWNPNAAGGGVYALATDGAGNVYAGGRFTSVGGQPRNRLAKIAGSGTGAVDPAWNPGADEEVSALAVDAAGRVYAGGSFTHAGGQARARLARLAGTGAGAADPSWNPGADRAVTALATDPAGWVYVGGKVSTVGGIGRDRIARLDAATGAVDPDWNPGADADVLALARASSGVIYAGGRFDVIGGASRNGLAALPASDVLFADDFEP</sequence>
<proteinExistence type="predicted"/>
<dbReference type="RefSeq" id="WP_067649874.1">
    <property type="nucleotide sequence ID" value="NZ_CP015249.1"/>
</dbReference>
<evidence type="ECO:0000256" key="1">
    <source>
        <dbReference type="SAM" id="SignalP"/>
    </source>
</evidence>
<dbReference type="KEGG" id="dko:I596_3272"/>
<dbReference type="GO" id="GO:1902929">
    <property type="term" value="C:plasma membrane of growing cell tip"/>
    <property type="evidence" value="ECO:0007669"/>
    <property type="project" value="TreeGrafter"/>
</dbReference>
<name>A0A160DY32_9GAMM</name>
<dbReference type="STRING" id="1300342.I596_3272"/>
<feature type="signal peptide" evidence="1">
    <location>
        <begin position="1"/>
        <end position="43"/>
    </location>
</feature>
<dbReference type="PATRIC" id="fig|1300342.3.peg.3196"/>
<dbReference type="InterPro" id="IPR013431">
    <property type="entry name" value="Delta_60_rpt"/>
</dbReference>
<feature type="chain" id="PRO_5007813840" evidence="1">
    <location>
        <begin position="44"/>
        <end position="727"/>
    </location>
</feature>
<dbReference type="AlphaFoldDB" id="A0A160DY32"/>